<proteinExistence type="predicted"/>
<dbReference type="Proteomes" id="UP001054252">
    <property type="component" value="Unassembled WGS sequence"/>
</dbReference>
<dbReference type="EMBL" id="BPVZ01000420">
    <property type="protein sequence ID" value="GKV51000.1"/>
    <property type="molecule type" value="Genomic_DNA"/>
</dbReference>
<protein>
    <submittedName>
        <fullName evidence="1">Uncharacterized protein</fullName>
    </submittedName>
</protein>
<accession>A0AAV5MN81</accession>
<name>A0AAV5MN81_9ROSI</name>
<organism evidence="1 2">
    <name type="scientific">Rubroshorea leprosula</name>
    <dbReference type="NCBI Taxonomy" id="152421"/>
    <lineage>
        <taxon>Eukaryota</taxon>
        <taxon>Viridiplantae</taxon>
        <taxon>Streptophyta</taxon>
        <taxon>Embryophyta</taxon>
        <taxon>Tracheophyta</taxon>
        <taxon>Spermatophyta</taxon>
        <taxon>Magnoliopsida</taxon>
        <taxon>eudicotyledons</taxon>
        <taxon>Gunneridae</taxon>
        <taxon>Pentapetalae</taxon>
        <taxon>rosids</taxon>
        <taxon>malvids</taxon>
        <taxon>Malvales</taxon>
        <taxon>Dipterocarpaceae</taxon>
        <taxon>Rubroshorea</taxon>
    </lineage>
</organism>
<gene>
    <name evidence="1" type="ORF">SLEP1_g57678</name>
</gene>
<comment type="caution">
    <text evidence="1">The sequence shown here is derived from an EMBL/GenBank/DDBJ whole genome shotgun (WGS) entry which is preliminary data.</text>
</comment>
<reference evidence="1 2" key="1">
    <citation type="journal article" date="2021" name="Commun. Biol.">
        <title>The genome of Shorea leprosula (Dipterocarpaceae) highlights the ecological relevance of drought in aseasonal tropical rainforests.</title>
        <authorList>
            <person name="Ng K.K.S."/>
            <person name="Kobayashi M.J."/>
            <person name="Fawcett J.A."/>
            <person name="Hatakeyama M."/>
            <person name="Paape T."/>
            <person name="Ng C.H."/>
            <person name="Ang C.C."/>
            <person name="Tnah L.H."/>
            <person name="Lee C.T."/>
            <person name="Nishiyama T."/>
            <person name="Sese J."/>
            <person name="O'Brien M.J."/>
            <person name="Copetti D."/>
            <person name="Mohd Noor M.I."/>
            <person name="Ong R.C."/>
            <person name="Putra M."/>
            <person name="Sireger I.Z."/>
            <person name="Indrioko S."/>
            <person name="Kosugi Y."/>
            <person name="Izuno A."/>
            <person name="Isagi Y."/>
            <person name="Lee S.L."/>
            <person name="Shimizu K.K."/>
        </authorList>
    </citation>
    <scope>NUCLEOTIDE SEQUENCE [LARGE SCALE GENOMIC DNA]</scope>
    <source>
        <strain evidence="1">214</strain>
    </source>
</reference>
<dbReference type="AlphaFoldDB" id="A0AAV5MN81"/>
<sequence>MKLKKLKCCLALAKQPSTFLPIMKEESLQRMCKETITADKEITSGNHIKTIKD</sequence>
<evidence type="ECO:0000313" key="2">
    <source>
        <dbReference type="Proteomes" id="UP001054252"/>
    </source>
</evidence>
<keyword evidence="2" id="KW-1185">Reference proteome</keyword>
<evidence type="ECO:0000313" key="1">
    <source>
        <dbReference type="EMBL" id="GKV51000.1"/>
    </source>
</evidence>